<comment type="caution">
    <text evidence="5">The sequence shown here is derived from an EMBL/GenBank/DDBJ whole genome shotgun (WGS) entry which is preliminary data.</text>
</comment>
<feature type="signal peptide" evidence="3">
    <location>
        <begin position="1"/>
        <end position="21"/>
    </location>
</feature>
<evidence type="ECO:0000313" key="5">
    <source>
        <dbReference type="EMBL" id="MBH5333386.1"/>
    </source>
</evidence>
<protein>
    <submittedName>
        <fullName evidence="5">Amidohydrolase family protein</fullName>
    </submittedName>
</protein>
<dbReference type="Pfam" id="PF04909">
    <property type="entry name" value="Amidohydro_2"/>
    <property type="match status" value="1"/>
</dbReference>
<evidence type="ECO:0000256" key="1">
    <source>
        <dbReference type="ARBA" id="ARBA00023239"/>
    </source>
</evidence>
<accession>A0ABS0NDZ7</accession>
<evidence type="ECO:0000256" key="3">
    <source>
        <dbReference type="SAM" id="SignalP"/>
    </source>
</evidence>
<keyword evidence="1" id="KW-0456">Lyase</keyword>
<dbReference type="PROSITE" id="PS51318">
    <property type="entry name" value="TAT"/>
    <property type="match status" value="1"/>
</dbReference>
<gene>
    <name evidence="5" type="ORF">IHE55_00630</name>
</gene>
<dbReference type="Proteomes" id="UP000807371">
    <property type="component" value="Unassembled WGS sequence"/>
</dbReference>
<proteinExistence type="predicted"/>
<dbReference type="PANTHER" id="PTHR21240">
    <property type="entry name" value="2-AMINO-3-CARBOXYLMUCONATE-6-SEMIALDEHYDE DECARBOXYLASE"/>
    <property type="match status" value="1"/>
</dbReference>
<keyword evidence="6" id="KW-1185">Reference proteome</keyword>
<dbReference type="InterPro" id="IPR032465">
    <property type="entry name" value="ACMSD"/>
</dbReference>
<sequence length="369" mass="39346">MSESNRAVNRRSLLAAGGALAATLTATGEAAAGGGRVVPRTSPPGDDAGRARIDVHHHFTAPEWVDWAEREGLVRRRELPWWARWDLDSTLALMDRAGIATAVLSPTMQDRYRSAAQAREGLTVVFEALSRLMADHPGRFAFFGPAVPDHPGVTGWALGRALDDLGAVGVGVKAGYDGVYLGDPSYERLLAELDDRATVLAVHPLDLPGGPPGVPTVPGIPNFMCDFLLDTTRAAVNMIRTRTLDRYPRLSVILPHAGGFLPHIATRLEAFGGFCTPPLDPSLVRDHLHRFHYDTAGPLAPAGTLVATAGADRILFGTDWPAASADIITGITVPAVDTDPAFTPCRRRGINRDNALCLMPGLGRTARAG</sequence>
<dbReference type="InterPro" id="IPR006680">
    <property type="entry name" value="Amidohydro-rel"/>
</dbReference>
<evidence type="ECO:0000256" key="2">
    <source>
        <dbReference type="SAM" id="MobiDB-lite"/>
    </source>
</evidence>
<organism evidence="5 6">
    <name type="scientific">Streptomyces pactum</name>
    <dbReference type="NCBI Taxonomy" id="68249"/>
    <lineage>
        <taxon>Bacteria</taxon>
        <taxon>Bacillati</taxon>
        <taxon>Actinomycetota</taxon>
        <taxon>Actinomycetes</taxon>
        <taxon>Kitasatosporales</taxon>
        <taxon>Streptomycetaceae</taxon>
        <taxon>Streptomyces</taxon>
    </lineage>
</organism>
<dbReference type="EMBL" id="JACYXC010000001">
    <property type="protein sequence ID" value="MBH5333386.1"/>
    <property type="molecule type" value="Genomic_DNA"/>
</dbReference>
<dbReference type="SUPFAM" id="SSF51556">
    <property type="entry name" value="Metallo-dependent hydrolases"/>
    <property type="match status" value="1"/>
</dbReference>
<feature type="chain" id="PRO_5045362460" evidence="3">
    <location>
        <begin position="22"/>
        <end position="369"/>
    </location>
</feature>
<evidence type="ECO:0000313" key="6">
    <source>
        <dbReference type="Proteomes" id="UP000807371"/>
    </source>
</evidence>
<feature type="domain" description="Amidohydrolase-related" evidence="4">
    <location>
        <begin position="53"/>
        <end position="355"/>
    </location>
</feature>
<dbReference type="PANTHER" id="PTHR21240:SF28">
    <property type="entry name" value="ISO-OROTATE DECARBOXYLASE (EUROFUNG)"/>
    <property type="match status" value="1"/>
</dbReference>
<dbReference type="RefSeq" id="WP_197987213.1">
    <property type="nucleotide sequence ID" value="NZ_JACYXC010000001.1"/>
</dbReference>
<keyword evidence="3" id="KW-0732">Signal</keyword>
<dbReference type="InterPro" id="IPR006311">
    <property type="entry name" value="TAT_signal"/>
</dbReference>
<dbReference type="CDD" id="cd01292">
    <property type="entry name" value="metallo-dependent_hydrolases"/>
    <property type="match status" value="1"/>
</dbReference>
<evidence type="ECO:0000259" key="4">
    <source>
        <dbReference type="Pfam" id="PF04909"/>
    </source>
</evidence>
<feature type="region of interest" description="Disordered" evidence="2">
    <location>
        <begin position="30"/>
        <end position="49"/>
    </location>
</feature>
<dbReference type="InterPro" id="IPR032466">
    <property type="entry name" value="Metal_Hydrolase"/>
</dbReference>
<name>A0ABS0NDZ7_9ACTN</name>
<reference evidence="5 6" key="1">
    <citation type="submission" date="2020-09" db="EMBL/GenBank/DDBJ databases">
        <title>Biosynthesis of the nuclear factor of activated T cells inhibitor NFAT-133 and its congeners in Streptomyces pactum.</title>
        <authorList>
            <person name="Zhou W."/>
            <person name="Posri P."/>
            <person name="Abugrain M.E."/>
            <person name="Weisberg A.J."/>
            <person name="Chang J.H."/>
            <person name="Mahmud T."/>
        </authorList>
    </citation>
    <scope>NUCLEOTIDE SEQUENCE [LARGE SCALE GENOMIC DNA]</scope>
    <source>
        <strain evidence="5 6">ATCC 27456</strain>
    </source>
</reference>
<dbReference type="Gene3D" id="3.20.20.140">
    <property type="entry name" value="Metal-dependent hydrolases"/>
    <property type="match status" value="1"/>
</dbReference>